<dbReference type="PANTHER" id="PTHR21037">
    <property type="entry name" value="39S RIBOSOMAL PROTEIN L14, MITOCHONDRIAL"/>
    <property type="match status" value="1"/>
</dbReference>
<sequence length="77" mass="8065">MDQPAPRALTEPHPSRLAPDHPRRAEILAAHAAALAAGQAGYLDPETGLFVLTAGFLAARGTCCSRGCRHCPYVDGV</sequence>
<dbReference type="Proteomes" id="UP000578112">
    <property type="component" value="Unassembled WGS sequence"/>
</dbReference>
<name>A0A7W7MNA8_9ACTN</name>
<dbReference type="RefSeq" id="WP_184990352.1">
    <property type="nucleotide sequence ID" value="NZ_BOMK01000084.1"/>
</dbReference>
<dbReference type="PANTHER" id="PTHR21037:SF2">
    <property type="entry name" value="SIMILAR TO NOVEL PROTEIN"/>
    <property type="match status" value="1"/>
</dbReference>
<protein>
    <submittedName>
        <fullName evidence="1">Uncharacterized protein</fullName>
    </submittedName>
</protein>
<evidence type="ECO:0000313" key="2">
    <source>
        <dbReference type="Proteomes" id="UP000578112"/>
    </source>
</evidence>
<evidence type="ECO:0000313" key="1">
    <source>
        <dbReference type="EMBL" id="MBB4760507.1"/>
    </source>
</evidence>
<comment type="caution">
    <text evidence="1">The sequence shown here is derived from an EMBL/GenBank/DDBJ whole genome shotgun (WGS) entry which is preliminary data.</text>
</comment>
<dbReference type="InterPro" id="IPR040807">
    <property type="entry name" value="DUF5522"/>
</dbReference>
<dbReference type="Pfam" id="PF17653">
    <property type="entry name" value="DUF5522"/>
    <property type="match status" value="1"/>
</dbReference>
<dbReference type="AlphaFoldDB" id="A0A7W7MNA8"/>
<organism evidence="1 2">
    <name type="scientific">Actinoplanes digitatis</name>
    <dbReference type="NCBI Taxonomy" id="1868"/>
    <lineage>
        <taxon>Bacteria</taxon>
        <taxon>Bacillati</taxon>
        <taxon>Actinomycetota</taxon>
        <taxon>Actinomycetes</taxon>
        <taxon>Micromonosporales</taxon>
        <taxon>Micromonosporaceae</taxon>
        <taxon>Actinoplanes</taxon>
    </lineage>
</organism>
<reference evidence="1 2" key="1">
    <citation type="submission" date="2020-08" db="EMBL/GenBank/DDBJ databases">
        <title>Sequencing the genomes of 1000 actinobacteria strains.</title>
        <authorList>
            <person name="Klenk H.-P."/>
        </authorList>
    </citation>
    <scope>NUCLEOTIDE SEQUENCE [LARGE SCALE GENOMIC DNA]</scope>
    <source>
        <strain evidence="1 2">DSM 43149</strain>
    </source>
</reference>
<keyword evidence="2" id="KW-1185">Reference proteome</keyword>
<accession>A0A7W7MNA8</accession>
<proteinExistence type="predicted"/>
<gene>
    <name evidence="1" type="ORF">BJ971_001063</name>
</gene>
<dbReference type="EMBL" id="JACHNH010000001">
    <property type="protein sequence ID" value="MBB4760507.1"/>
    <property type="molecule type" value="Genomic_DNA"/>
</dbReference>